<sequence length="257" mass="28709">MPEAYSTDGKMYLKPYVAVVFAIIPVVVVFSSFKGLPEWFASRLVDIKENSKFKSSGSDNTCIDLHDFIDSIKDKYGLKFVYMWHALAGYWGGVLPSSETMKKYNLVTCYLASCSVDGVNVDVQNLIETLGSGVGGWVSLTRCYQEALKQSIVRNFKDKNLICCMSHNSDSIYSSKKSVVARALEDFTPREPTFQTLHIASVAFNSLLIGEIMVPDWDMFHVDLNQAIAMISYYASSSKSAQVRGKMSTYNIQIGKK</sequence>
<reference evidence="4" key="1">
    <citation type="submission" date="2018-02" db="EMBL/GenBank/DDBJ databases">
        <authorList>
            <person name="Cohen D.B."/>
            <person name="Kent A.D."/>
        </authorList>
    </citation>
    <scope>NUCLEOTIDE SEQUENCE</scope>
</reference>
<dbReference type="Pfam" id="PF05691">
    <property type="entry name" value="Raffinose_syn"/>
    <property type="match status" value="1"/>
</dbReference>
<keyword evidence="3" id="KW-1133">Transmembrane helix</keyword>
<dbReference type="EMBL" id="OIVN01000524">
    <property type="protein sequence ID" value="SPC81577.1"/>
    <property type="molecule type" value="Genomic_DNA"/>
</dbReference>
<proteinExistence type="inferred from homology"/>
<name>A0A2N9ERX9_FAGSY</name>
<dbReference type="SUPFAM" id="SSF51445">
    <property type="entry name" value="(Trans)glycosidases"/>
    <property type="match status" value="1"/>
</dbReference>
<dbReference type="PANTHER" id="PTHR31268">
    <property type="match status" value="1"/>
</dbReference>
<comment type="similarity">
    <text evidence="1">Belongs to the glycosyl hydrolases 36 family.</text>
</comment>
<gene>
    <name evidence="4" type="ORF">FSB_LOCUS9459</name>
</gene>
<keyword evidence="3" id="KW-0472">Membrane</keyword>
<dbReference type="InterPro" id="IPR008811">
    <property type="entry name" value="Glycosyl_hydrolases_36"/>
</dbReference>
<evidence type="ECO:0000313" key="4">
    <source>
        <dbReference type="EMBL" id="SPC81577.1"/>
    </source>
</evidence>
<keyword evidence="3" id="KW-0812">Transmembrane</keyword>
<dbReference type="AlphaFoldDB" id="A0A2N9ERX9"/>
<accession>A0A2N9ERX9</accession>
<feature type="transmembrane region" description="Helical" evidence="3">
    <location>
        <begin position="12"/>
        <end position="33"/>
    </location>
</feature>
<evidence type="ECO:0000256" key="1">
    <source>
        <dbReference type="ARBA" id="ARBA00007240"/>
    </source>
</evidence>
<evidence type="ECO:0000256" key="2">
    <source>
        <dbReference type="ARBA" id="ARBA00023277"/>
    </source>
</evidence>
<organism evidence="4">
    <name type="scientific">Fagus sylvatica</name>
    <name type="common">Beechnut</name>
    <dbReference type="NCBI Taxonomy" id="28930"/>
    <lineage>
        <taxon>Eukaryota</taxon>
        <taxon>Viridiplantae</taxon>
        <taxon>Streptophyta</taxon>
        <taxon>Embryophyta</taxon>
        <taxon>Tracheophyta</taxon>
        <taxon>Spermatophyta</taxon>
        <taxon>Magnoliopsida</taxon>
        <taxon>eudicotyledons</taxon>
        <taxon>Gunneridae</taxon>
        <taxon>Pentapetalae</taxon>
        <taxon>rosids</taxon>
        <taxon>fabids</taxon>
        <taxon>Fagales</taxon>
        <taxon>Fagaceae</taxon>
        <taxon>Fagus</taxon>
    </lineage>
</organism>
<keyword evidence="2" id="KW-0119">Carbohydrate metabolism</keyword>
<dbReference type="InterPro" id="IPR017853">
    <property type="entry name" value="GH"/>
</dbReference>
<evidence type="ECO:0000256" key="3">
    <source>
        <dbReference type="SAM" id="Phobius"/>
    </source>
</evidence>
<dbReference type="PANTHER" id="PTHR31268:SF10">
    <property type="entry name" value="GALACTINOL--SUCROSE GALACTOSYLTRANSFERASE"/>
    <property type="match status" value="1"/>
</dbReference>
<protein>
    <submittedName>
        <fullName evidence="4">Uncharacterized protein</fullName>
    </submittedName>
</protein>